<name>A0A9Q8VEK1_9HYPO</name>
<dbReference type="GeneID" id="72070507"/>
<proteinExistence type="predicted"/>
<dbReference type="Proteomes" id="UP000829364">
    <property type="component" value="Chromosome 8"/>
</dbReference>
<dbReference type="EMBL" id="CP086361">
    <property type="protein sequence ID" value="UNI22698.1"/>
    <property type="molecule type" value="Genomic_DNA"/>
</dbReference>
<keyword evidence="2" id="KW-1185">Reference proteome</keyword>
<dbReference type="OrthoDB" id="47494at2759"/>
<dbReference type="KEGG" id="ptkz:JDV02_008561"/>
<gene>
    <name evidence="1" type="ORF">JDV02_008561</name>
</gene>
<dbReference type="RefSeq" id="XP_047846179.1">
    <property type="nucleotide sequence ID" value="XM_047990173.1"/>
</dbReference>
<organism evidence="1 2">
    <name type="scientific">Purpureocillium takamizusanense</name>
    <dbReference type="NCBI Taxonomy" id="2060973"/>
    <lineage>
        <taxon>Eukaryota</taxon>
        <taxon>Fungi</taxon>
        <taxon>Dikarya</taxon>
        <taxon>Ascomycota</taxon>
        <taxon>Pezizomycotina</taxon>
        <taxon>Sordariomycetes</taxon>
        <taxon>Hypocreomycetidae</taxon>
        <taxon>Hypocreales</taxon>
        <taxon>Ophiocordycipitaceae</taxon>
        <taxon>Purpureocillium</taxon>
    </lineage>
</organism>
<evidence type="ECO:0000313" key="1">
    <source>
        <dbReference type="EMBL" id="UNI22698.1"/>
    </source>
</evidence>
<accession>A0A9Q8VEK1</accession>
<evidence type="ECO:0000313" key="2">
    <source>
        <dbReference type="Proteomes" id="UP000829364"/>
    </source>
</evidence>
<reference evidence="1" key="1">
    <citation type="submission" date="2021-11" db="EMBL/GenBank/DDBJ databases">
        <title>Purpureocillium_takamizusanense_genome.</title>
        <authorList>
            <person name="Nguyen N.-H."/>
        </authorList>
    </citation>
    <scope>NUCLEOTIDE SEQUENCE</scope>
    <source>
        <strain evidence="1">PT3</strain>
    </source>
</reference>
<sequence>MRFIKGVSDRGEGANHAIVDTQDSARLVTSFRCDDANRPHRGISCIDATSFHNCKVRKARTRIEESGRHGSDTRRVHRKQPDQAGLLAFRRACLDAHEWSRIRPASPLLCTRQMSISYDVNKNILMLE</sequence>
<protein>
    <submittedName>
        <fullName evidence="1">Uncharacterized protein</fullName>
    </submittedName>
</protein>
<dbReference type="AlphaFoldDB" id="A0A9Q8VEK1"/>